<dbReference type="InterPro" id="IPR011335">
    <property type="entry name" value="Restrct_endonuc-II-like"/>
</dbReference>
<sequence>MSDYYNNIKEYIDTNLIDTISLYIDDINYLNVVKNQTYNNIIDIYKNIHNSNNYLVNKSHEYCIKSNVDKYFDSIIVKIKNYNNRTNKLKNLLELKLPEQRSQEWYAIRKTVITASSLASVLGECHYKSRDELLLEKIEDIQKPLEFNPITEWGVKYEEIATKFYESMNNIKVKEFGMIPHPKFPIFGASPDGICDFGSIDLTGRMLEIKCPPKRKFTKTVPKHYWIQMQGQLECCDLDECDFLQVKINEYDTYEDYCNDTNELPGQTENNFPKGITVTYKELFTDKLSYIYPDLYMSNNDYCNWLEEKKEWIENNNLIFVEAKWWYIERYECTLVTRDSQWWNEAMCKLIDFWKDIDYYKENGYDDLIQKCEQKKYKHKKVTLIKPSDNSNCMI</sequence>
<dbReference type="Gene3D" id="3.90.320.10">
    <property type="match status" value="1"/>
</dbReference>
<dbReference type="CDD" id="cd22343">
    <property type="entry name" value="PDDEXK_lambda_exonuclease-like"/>
    <property type="match status" value="1"/>
</dbReference>
<dbReference type="InterPro" id="IPR051703">
    <property type="entry name" value="NF-kappa-B_Signaling_Reg"/>
</dbReference>
<protein>
    <recommendedName>
        <fullName evidence="1">YqaJ viral recombinase domain-containing protein</fullName>
    </recommendedName>
</protein>
<evidence type="ECO:0000259" key="1">
    <source>
        <dbReference type="Pfam" id="PF09588"/>
    </source>
</evidence>
<feature type="domain" description="YqaJ viral recombinase" evidence="1">
    <location>
        <begin position="104"/>
        <end position="237"/>
    </location>
</feature>
<name>A0A6C0CW69_9ZZZZ</name>
<dbReference type="NCBIfam" id="TIGR03033">
    <property type="entry name" value="phage_rel_nuc"/>
    <property type="match status" value="1"/>
</dbReference>
<dbReference type="SUPFAM" id="SSF52980">
    <property type="entry name" value="Restriction endonuclease-like"/>
    <property type="match status" value="1"/>
</dbReference>
<reference evidence="2" key="1">
    <citation type="journal article" date="2020" name="Nature">
        <title>Giant virus diversity and host interactions through global metagenomics.</title>
        <authorList>
            <person name="Schulz F."/>
            <person name="Roux S."/>
            <person name="Paez-Espino D."/>
            <person name="Jungbluth S."/>
            <person name="Walsh D.A."/>
            <person name="Denef V.J."/>
            <person name="McMahon K.D."/>
            <person name="Konstantinidis K.T."/>
            <person name="Eloe-Fadrosh E.A."/>
            <person name="Kyrpides N.C."/>
            <person name="Woyke T."/>
        </authorList>
    </citation>
    <scope>NUCLEOTIDE SEQUENCE</scope>
    <source>
        <strain evidence="2">GVMAG-M-3300023110-24</strain>
    </source>
</reference>
<proteinExistence type="predicted"/>
<dbReference type="PANTHER" id="PTHR46609:SF6">
    <property type="entry name" value="EXONUCLEASE, PHAGE-TYPE_RECB, C-TERMINAL DOMAIN-CONTAINING PROTEIN-RELATED"/>
    <property type="match status" value="1"/>
</dbReference>
<dbReference type="PANTHER" id="PTHR46609">
    <property type="entry name" value="EXONUCLEASE, PHAGE-TYPE/RECB, C-TERMINAL DOMAIN-CONTAINING PROTEIN"/>
    <property type="match status" value="1"/>
</dbReference>
<organism evidence="2">
    <name type="scientific">viral metagenome</name>
    <dbReference type="NCBI Taxonomy" id="1070528"/>
    <lineage>
        <taxon>unclassified sequences</taxon>
        <taxon>metagenomes</taxon>
        <taxon>organismal metagenomes</taxon>
    </lineage>
</organism>
<accession>A0A6C0CW69</accession>
<dbReference type="InterPro" id="IPR017482">
    <property type="entry name" value="Lambda-type_endonuclease"/>
</dbReference>
<dbReference type="EMBL" id="MN739508">
    <property type="protein sequence ID" value="QHT09086.1"/>
    <property type="molecule type" value="Genomic_DNA"/>
</dbReference>
<dbReference type="Pfam" id="PF09588">
    <property type="entry name" value="YqaJ"/>
    <property type="match status" value="1"/>
</dbReference>
<dbReference type="InterPro" id="IPR011604">
    <property type="entry name" value="PDDEXK-like_dom_sf"/>
</dbReference>
<dbReference type="InterPro" id="IPR019080">
    <property type="entry name" value="YqaJ_viral_recombinase"/>
</dbReference>
<evidence type="ECO:0000313" key="2">
    <source>
        <dbReference type="EMBL" id="QHT09086.1"/>
    </source>
</evidence>
<dbReference type="AlphaFoldDB" id="A0A6C0CW69"/>